<dbReference type="Proteomes" id="UP000003280">
    <property type="component" value="Unassembled WGS sequence"/>
</dbReference>
<protein>
    <recommendedName>
        <fullName evidence="6">Dipeptidase</fullName>
        <ecNumber evidence="6">3.4.-.-</ecNumber>
    </recommendedName>
</protein>
<name>E0NMG9_9FIRM</name>
<evidence type="ECO:0000256" key="4">
    <source>
        <dbReference type="ARBA" id="ARBA00022801"/>
    </source>
</evidence>
<reference evidence="7 8" key="1">
    <citation type="submission" date="2010-07" db="EMBL/GenBank/DDBJ databases">
        <authorList>
            <person name="Muzny D."/>
            <person name="Qin X."/>
            <person name="Deng J."/>
            <person name="Jiang H."/>
            <person name="Liu Y."/>
            <person name="Qu J."/>
            <person name="Song X.-Z."/>
            <person name="Zhang L."/>
            <person name="Thornton R."/>
            <person name="Coyle M."/>
            <person name="Francisco L."/>
            <person name="Jackson L."/>
            <person name="Javaid M."/>
            <person name="Korchina V."/>
            <person name="Kovar C."/>
            <person name="Mata R."/>
            <person name="Mathew T."/>
            <person name="Ngo R."/>
            <person name="Nguyen L."/>
            <person name="Nguyen N."/>
            <person name="Okwuonu G."/>
            <person name="Ongeri F."/>
            <person name="Pham C."/>
            <person name="Simmons D."/>
            <person name="Wilczek-Boney K."/>
            <person name="Hale W."/>
            <person name="Jakkamsetti A."/>
            <person name="Pham P."/>
            <person name="Ruth R."/>
            <person name="San Lucas F."/>
            <person name="Warren J."/>
            <person name="Zhang J."/>
            <person name="Zhao Z."/>
            <person name="Zhou C."/>
            <person name="Zhu D."/>
            <person name="Lee S."/>
            <person name="Bess C."/>
            <person name="Blankenburg K."/>
            <person name="Forbes L."/>
            <person name="Fu Q."/>
            <person name="Gubbala S."/>
            <person name="Hirani K."/>
            <person name="Jayaseelan J.C."/>
            <person name="Lara F."/>
            <person name="Munidasa M."/>
            <person name="Palculict T."/>
            <person name="Patil S."/>
            <person name="Pu L.-L."/>
            <person name="Saada N."/>
            <person name="Tang L."/>
            <person name="Weissenberger G."/>
            <person name="Zhu Y."/>
            <person name="Hemphill L."/>
            <person name="Shang Y."/>
            <person name="Youmans B."/>
            <person name="Ayvaz T."/>
            <person name="Ross M."/>
            <person name="Santibanez J."/>
            <person name="Aqrawi P."/>
            <person name="Gross S."/>
            <person name="Joshi V."/>
            <person name="Fowler G."/>
            <person name="Nazareth L."/>
            <person name="Reid J."/>
            <person name="Worley K."/>
            <person name="Petrosino J."/>
            <person name="Highlander S."/>
            <person name="Gibbs R."/>
        </authorList>
    </citation>
    <scope>NUCLEOTIDE SEQUENCE [LARGE SCALE GENOMIC DNA]</scope>
    <source>
        <strain evidence="7 8">ATCC BAA-1640</strain>
    </source>
</reference>
<dbReference type="NCBIfam" id="NF033678">
    <property type="entry name" value="C69_fam_dipept"/>
    <property type="match status" value="1"/>
</dbReference>
<comment type="similarity">
    <text evidence="2 6">Belongs to the peptidase C69 family.</text>
</comment>
<sequence>MACTTLLVGKNASYDNSTIVTRSEDSGSGSYCAKRFIVVEPKDQPKRYKSVISECEFDLPENPLRYTAHPNADPFEGIWGCNGTNSKNVSMTATETITTNPRVLGADPLLVNTKDKKEGGLGEEDFVTVVLPYISSAREGVLRLGKLLEEHGTYESNGIAFQDENEIWWLETIGGHHWMARRVPDDAYVVMPNQLGIDNFDFEDAYGKKETFMCCEDLREFTEKNHLDLNLDGDFNPRLAYGSIDDSDRIYNTPRAWAMLRHFNPTSFIWDGEDADYRPEDLDLPWAMVPERKITVEDMKYVLSYYYQGTEFNPYGKDEKKGKYRPIGINRNNITVFTQIRPYKEDGHKVVEWHALGSNAFNSAVAQYANVTKTPAYFADDSKTVTTKNFYWTNRLIAALADANYHEAIVEIERYDQKIMSKSHEIIIKTDAYVEENKLTGEKLHVALEKANQELSDFTEEETNKLLDKVLYIASNHMKNSFSRSDN</sequence>
<dbReference type="OrthoDB" id="9764088at2"/>
<dbReference type="EMBL" id="AEEH01000046">
    <property type="protein sequence ID" value="EFM25032.1"/>
    <property type="molecule type" value="Genomic_DNA"/>
</dbReference>
<dbReference type="InterPro" id="IPR047804">
    <property type="entry name" value="C69_dipept_A-like"/>
</dbReference>
<organism evidence="7 8">
    <name type="scientific">Peptoniphilus duerdenii ATCC BAA-1640</name>
    <dbReference type="NCBI Taxonomy" id="862517"/>
    <lineage>
        <taxon>Bacteria</taxon>
        <taxon>Bacillati</taxon>
        <taxon>Bacillota</taxon>
        <taxon>Tissierellia</taxon>
        <taxon>Tissierellales</taxon>
        <taxon>Peptoniphilaceae</taxon>
        <taxon>Peptoniphilus</taxon>
    </lineage>
</organism>
<evidence type="ECO:0000256" key="5">
    <source>
        <dbReference type="ARBA" id="ARBA00022997"/>
    </source>
</evidence>
<dbReference type="EC" id="3.4.-.-" evidence="6"/>
<dbReference type="GO" id="GO:0016805">
    <property type="term" value="F:dipeptidase activity"/>
    <property type="evidence" value="ECO:0007669"/>
    <property type="project" value="UniProtKB-KW"/>
</dbReference>
<dbReference type="RefSeq" id="WP_008902181.1">
    <property type="nucleotide sequence ID" value="NZ_GL397071.1"/>
</dbReference>
<dbReference type="GO" id="GO:0070004">
    <property type="term" value="F:cysteine-type exopeptidase activity"/>
    <property type="evidence" value="ECO:0007669"/>
    <property type="project" value="InterPro"/>
</dbReference>
<dbReference type="PANTHER" id="PTHR12994">
    <property type="entry name" value="SECERNIN"/>
    <property type="match status" value="1"/>
</dbReference>
<dbReference type="STRING" id="862517.HMPREF9225_1391"/>
<keyword evidence="4 6" id="KW-0378">Hydrolase</keyword>
<dbReference type="Pfam" id="PF03577">
    <property type="entry name" value="Peptidase_C69"/>
    <property type="match status" value="1"/>
</dbReference>
<proteinExistence type="inferred from homology"/>
<dbReference type="InterPro" id="IPR005322">
    <property type="entry name" value="Peptidase_C69"/>
</dbReference>
<evidence type="ECO:0000256" key="1">
    <source>
        <dbReference type="ARBA" id="ARBA00001670"/>
    </source>
</evidence>
<evidence type="ECO:0000256" key="6">
    <source>
        <dbReference type="RuleBase" id="RU364089"/>
    </source>
</evidence>
<accession>E0NMG9</accession>
<comment type="caution">
    <text evidence="7">The sequence shown here is derived from an EMBL/GenBank/DDBJ whole genome shotgun (WGS) entry which is preliminary data.</text>
</comment>
<comment type="catalytic activity">
    <reaction evidence="1">
        <text>an L-aminoacyl-L-amino acid + H2O = 2 an L-alpha-amino acid</text>
        <dbReference type="Rhea" id="RHEA:48940"/>
        <dbReference type="ChEBI" id="CHEBI:15377"/>
        <dbReference type="ChEBI" id="CHEBI:59869"/>
        <dbReference type="ChEBI" id="CHEBI:77460"/>
        <dbReference type="EC" id="3.4.13.19"/>
    </reaction>
</comment>
<dbReference type="PANTHER" id="PTHR12994:SF17">
    <property type="entry name" value="LD30995P"/>
    <property type="match status" value="1"/>
</dbReference>
<keyword evidence="3 6" id="KW-0645">Protease</keyword>
<dbReference type="MEROPS" id="C69.001"/>
<evidence type="ECO:0000313" key="7">
    <source>
        <dbReference type="EMBL" id="EFM25032.1"/>
    </source>
</evidence>
<gene>
    <name evidence="7" type="primary">pepD</name>
    <name evidence="7" type="ORF">HMPREF9225_1391</name>
</gene>
<dbReference type="eggNOG" id="COG4690">
    <property type="taxonomic scope" value="Bacteria"/>
</dbReference>
<evidence type="ECO:0000313" key="8">
    <source>
        <dbReference type="Proteomes" id="UP000003280"/>
    </source>
</evidence>
<dbReference type="HOGENOM" id="CLU_014823_4_1_9"/>
<dbReference type="AlphaFoldDB" id="E0NMG9"/>
<keyword evidence="5 6" id="KW-0224">Dipeptidase</keyword>
<evidence type="ECO:0000256" key="3">
    <source>
        <dbReference type="ARBA" id="ARBA00022670"/>
    </source>
</evidence>
<evidence type="ECO:0000256" key="2">
    <source>
        <dbReference type="ARBA" id="ARBA00007225"/>
    </source>
</evidence>
<keyword evidence="8" id="KW-1185">Reference proteome</keyword>
<dbReference type="GO" id="GO:0006508">
    <property type="term" value="P:proteolysis"/>
    <property type="evidence" value="ECO:0007669"/>
    <property type="project" value="UniProtKB-KW"/>
</dbReference>